<evidence type="ECO:0008006" key="5">
    <source>
        <dbReference type="Google" id="ProtNLM"/>
    </source>
</evidence>
<keyword evidence="1" id="KW-0677">Repeat</keyword>
<dbReference type="AlphaFoldDB" id="A0AAD4WZ38"/>
<comment type="caution">
    <text evidence="3">The sequence shown here is derived from an EMBL/GenBank/DDBJ whole genome shotgun (WGS) entry which is preliminary data.</text>
</comment>
<evidence type="ECO:0000256" key="2">
    <source>
        <dbReference type="PROSITE-ProRule" id="PRU00708"/>
    </source>
</evidence>
<keyword evidence="4" id="KW-1185">Reference proteome</keyword>
<dbReference type="InterPro" id="IPR046960">
    <property type="entry name" value="PPR_At4g14850-like_plant"/>
</dbReference>
<dbReference type="Proteomes" id="UP001054821">
    <property type="component" value="Chromosome 1"/>
</dbReference>
<dbReference type="GO" id="GO:0009451">
    <property type="term" value="P:RNA modification"/>
    <property type="evidence" value="ECO:0007669"/>
    <property type="project" value="InterPro"/>
</dbReference>
<evidence type="ECO:0000313" key="3">
    <source>
        <dbReference type="EMBL" id="KAI5349891.1"/>
    </source>
</evidence>
<dbReference type="Pfam" id="PF01535">
    <property type="entry name" value="PPR"/>
    <property type="match status" value="3"/>
</dbReference>
<protein>
    <recommendedName>
        <fullName evidence="5">Pentatricopeptide repeat-containing protein</fullName>
    </recommendedName>
</protein>
<dbReference type="InterPro" id="IPR011990">
    <property type="entry name" value="TPR-like_helical_dom_sf"/>
</dbReference>
<reference evidence="3 4" key="1">
    <citation type="journal article" date="2022" name="G3 (Bethesda)">
        <title>Whole-genome sequence and methylome profiling of the almond [Prunus dulcis (Mill.) D.A. Webb] cultivar 'Nonpareil'.</title>
        <authorList>
            <person name="D'Amico-Willman K.M."/>
            <person name="Ouma W.Z."/>
            <person name="Meulia T."/>
            <person name="Sideli G.M."/>
            <person name="Gradziel T.M."/>
            <person name="Fresnedo-Ramirez J."/>
        </authorList>
    </citation>
    <scope>NUCLEOTIDE SEQUENCE [LARGE SCALE GENOMIC DNA]</scope>
    <source>
        <strain evidence="3">Clone GOH B32 T37-40</strain>
    </source>
</reference>
<organism evidence="3 4">
    <name type="scientific">Prunus dulcis</name>
    <name type="common">Almond</name>
    <name type="synonym">Amygdalus dulcis</name>
    <dbReference type="NCBI Taxonomy" id="3755"/>
    <lineage>
        <taxon>Eukaryota</taxon>
        <taxon>Viridiplantae</taxon>
        <taxon>Streptophyta</taxon>
        <taxon>Embryophyta</taxon>
        <taxon>Tracheophyta</taxon>
        <taxon>Spermatophyta</taxon>
        <taxon>Magnoliopsida</taxon>
        <taxon>eudicotyledons</taxon>
        <taxon>Gunneridae</taxon>
        <taxon>Pentapetalae</taxon>
        <taxon>rosids</taxon>
        <taxon>fabids</taxon>
        <taxon>Rosales</taxon>
        <taxon>Rosaceae</taxon>
        <taxon>Amygdaloideae</taxon>
        <taxon>Amygdaleae</taxon>
        <taxon>Prunus</taxon>
    </lineage>
</organism>
<dbReference type="PANTHER" id="PTHR47926:SF463">
    <property type="entry name" value="PENTATRICOPEPTIDE REPEAT-CONTAINING PROTEIN"/>
    <property type="match status" value="1"/>
</dbReference>
<gene>
    <name evidence="3" type="ORF">L3X38_002782</name>
</gene>
<proteinExistence type="predicted"/>
<dbReference type="Pfam" id="PF20431">
    <property type="entry name" value="E_motif"/>
    <property type="match status" value="1"/>
</dbReference>
<dbReference type="PROSITE" id="PS51375">
    <property type="entry name" value="PPR"/>
    <property type="match status" value="1"/>
</dbReference>
<dbReference type="NCBIfam" id="TIGR00756">
    <property type="entry name" value="PPR"/>
    <property type="match status" value="1"/>
</dbReference>
<evidence type="ECO:0000256" key="1">
    <source>
        <dbReference type="ARBA" id="ARBA00022737"/>
    </source>
</evidence>
<name>A0AAD4WZ38_PRUDU</name>
<dbReference type="PANTHER" id="PTHR47926">
    <property type="entry name" value="PENTATRICOPEPTIDE REPEAT-CONTAINING PROTEIN"/>
    <property type="match status" value="1"/>
</dbReference>
<accession>A0AAD4WZ38</accession>
<dbReference type="EMBL" id="JAJFAZ020000001">
    <property type="protein sequence ID" value="KAI5349891.1"/>
    <property type="molecule type" value="Genomic_DNA"/>
</dbReference>
<dbReference type="InterPro" id="IPR002885">
    <property type="entry name" value="PPR_rpt"/>
</dbReference>
<dbReference type="InterPro" id="IPR046848">
    <property type="entry name" value="E_motif"/>
</dbReference>
<feature type="repeat" description="PPR" evidence="2">
    <location>
        <begin position="128"/>
        <end position="162"/>
    </location>
</feature>
<dbReference type="FunFam" id="1.25.40.10:FF:000242">
    <property type="entry name" value="Pentatricopeptide repeat-containing protein"/>
    <property type="match status" value="1"/>
</dbReference>
<dbReference type="Gene3D" id="1.25.40.10">
    <property type="entry name" value="Tetratricopeptide repeat domain"/>
    <property type="match status" value="1"/>
</dbReference>
<sequence length="362" mass="40813">MLLWTCKYNDCSCENHQEWSVFNLAGSFDVLCWAWLFDIFLQAGAYHTAFKLQCHFVHTAFLIRVAESANQVFDESTHNDVVAWTAIIDGVDQVTVVSVLCAAGMASDIWFGRCVHGFYVEARRVQWDAYVGSALLDMYMKCGYHEDACKVFNEMPVKNVVCWIALIAVTFIGVRSACSHGGLVDEGRKLFGSMKQIFHLEPTLDHYGCMVDLLGRAGYLEEARKMIEGMPMLPTTGVWGALLGACVIHKNFELGELVGNHLIKLQSNHSGRYILLSNFYSTWKKWEIVAGIRKLMKGKRVEKITGHSWIEVNGAIFEFAAFDKSHSESDNIYLMLDNMFVQLKLAGYVLDTHLLAFDIDGS</sequence>
<dbReference type="GO" id="GO:0003723">
    <property type="term" value="F:RNA binding"/>
    <property type="evidence" value="ECO:0007669"/>
    <property type="project" value="InterPro"/>
</dbReference>
<evidence type="ECO:0000313" key="4">
    <source>
        <dbReference type="Proteomes" id="UP001054821"/>
    </source>
</evidence>